<feature type="region of interest" description="Disordered" evidence="1">
    <location>
        <begin position="1117"/>
        <end position="1174"/>
    </location>
</feature>
<dbReference type="SMART" id="SM00005">
    <property type="entry name" value="DEATH"/>
    <property type="match status" value="1"/>
</dbReference>
<comment type="caution">
    <text evidence="4">The sequence shown here is derived from an EMBL/GenBank/DDBJ whole genome shotgun (WGS) entry which is preliminary data.</text>
</comment>
<keyword evidence="2" id="KW-0812">Transmembrane</keyword>
<dbReference type="OrthoDB" id="10045177at2759"/>
<dbReference type="Proteomes" id="UP000245119">
    <property type="component" value="Linkage Group LG13"/>
</dbReference>
<sequence length="1295" mass="144547">MEISASIYELRITPGIGFITGPQGQRAEQDAMRLDTSQARRVVVSLVGRERQGKTSLRRLLSGEPFDPHEPSTVGLERDLVDTQALDTGSSESSEWHSLELRTANQSEFSEMLGRHIRERLERQRHRIPPARRIINSVLTMTKIAVITYVALLFFFNAASSPALSNWPVFGLTSVGTCLACGFVFGARDGFGIAVGIYHFIVLCESMIRWRTGDWFEDVVEENGIVATFTLGVLWYGSMEAMVAAVFGMSLGLGLECVFCASRQPQTDYFLQGSPFLLPQLHMMVVSSLLGLGCTQYRCSRLVIVPVVGVALATLPPFLSYVFLCGMATGVSHGVFLGCGQSILFPRLNHVTKQVTSSVSGRHMLRHCLGLLPGLLITWLFGWSLVTSPSSLALFHLAVAIALVAVNELLVPSGKPSRPASTTTSPGKMNFPASRQARPTEASSSIGVQQPSSVLTSEWTRPTPRIVVRDFAGHPLYYSAHHVYMAGQCIYMLVFSLVEAKRDFDYVLRQVIGWLQSIYLHTGFPDTRVMLVGTHRDDLELAQAGMNLVGGIGLRLRKELPRHFHNMLVWTDNDTPLFPVENSIRDKHDHDYRYLRSRLLQTVNEMNVDKHPLRYFYFFHLLEERRAQGLVLEQSDVLLAQCKVNQCAIKDQDDFDAMLLLFQRLGEVLYFPENNLLQSIVVLSPHAVLDLLSKLLDVPKMTDRAQGLVTAWSRLQTTGVCSRALFDHVLHKHAKELQTHSDTVLYLLQTLNLICPLGMRGAEAALVRHRSRELEGGRERMGTREPCEHNEEQEECYLVPAALPDKLAYPHHYWETSSGDWELLMDGLPVLPHPAFLRLLSVCAAQDVCDAQDELGSSVLTACKSRAAFTFGRSRCYKLELVSSKVTTSYHGRLLKLVVAATASASREGSGREAASQAVVRFVWQSLVGIVRRDFRRCHLRIGVSCPCAMPHQNVQQADDGFHFLTLCDTRDKGNQDFVVSQEKEFWCCGRRVLYSRGKVYECTLKGVTTPAAVRPRLPILEVPLCDIPQVLHAQICDLLDVPHALGNDWSALAGELGMTARQVELLRYRAPRDPCDALLQDWASRAPTATLRDLAAIMLHIQRMDVRSEQMHKHYQHHRGGETESMEVAGPHPADKQDQTSTHCPHMGTTRRKSSRPMCTQHQAEERGGQDLEPSRLRQSTLPLTTITNGTNILSASANTHQHDDNHGWTMVTAVVVATVLMKMMQQRAVRSAKSGKERVTCRLSLTRFSSSVELRPTSLGKAPYCCLKADVERLIVVIIAVARIQPSRTLYNA</sequence>
<feature type="transmembrane region" description="Helical" evidence="2">
    <location>
        <begin position="392"/>
        <end position="411"/>
    </location>
</feature>
<feature type="region of interest" description="Disordered" evidence="1">
    <location>
        <begin position="414"/>
        <end position="449"/>
    </location>
</feature>
<dbReference type="EMBL" id="PZQS01000013">
    <property type="protein sequence ID" value="PVD19557.1"/>
    <property type="molecule type" value="Genomic_DNA"/>
</dbReference>
<feature type="transmembrane region" description="Helical" evidence="2">
    <location>
        <begin position="192"/>
        <end position="210"/>
    </location>
</feature>
<feature type="compositionally biased region" description="Basic and acidic residues" evidence="1">
    <location>
        <begin position="1164"/>
        <end position="1174"/>
    </location>
</feature>
<evidence type="ECO:0000256" key="1">
    <source>
        <dbReference type="SAM" id="MobiDB-lite"/>
    </source>
</evidence>
<dbReference type="InterPro" id="IPR027417">
    <property type="entry name" value="P-loop_NTPase"/>
</dbReference>
<evidence type="ECO:0000259" key="3">
    <source>
        <dbReference type="PROSITE" id="PS50017"/>
    </source>
</evidence>
<name>A0A2T7NEF0_POMCA</name>
<dbReference type="InterPro" id="IPR011029">
    <property type="entry name" value="DEATH-like_dom_sf"/>
</dbReference>
<dbReference type="Gene3D" id="1.10.533.10">
    <property type="entry name" value="Death Domain, Fas"/>
    <property type="match status" value="1"/>
</dbReference>
<keyword evidence="2" id="KW-0472">Membrane</keyword>
<dbReference type="InterPro" id="IPR000488">
    <property type="entry name" value="Death_dom"/>
</dbReference>
<evidence type="ECO:0000256" key="2">
    <source>
        <dbReference type="SAM" id="Phobius"/>
    </source>
</evidence>
<evidence type="ECO:0000313" key="4">
    <source>
        <dbReference type="EMBL" id="PVD19557.1"/>
    </source>
</evidence>
<feature type="transmembrane region" description="Helical" evidence="2">
    <location>
        <begin position="241"/>
        <end position="261"/>
    </location>
</feature>
<reference evidence="4 5" key="1">
    <citation type="submission" date="2018-04" db="EMBL/GenBank/DDBJ databases">
        <title>The genome of golden apple snail Pomacea canaliculata provides insight into stress tolerance and invasive adaptation.</title>
        <authorList>
            <person name="Liu C."/>
            <person name="Liu B."/>
            <person name="Ren Y."/>
            <person name="Zhang Y."/>
            <person name="Wang H."/>
            <person name="Li S."/>
            <person name="Jiang F."/>
            <person name="Yin L."/>
            <person name="Zhang G."/>
            <person name="Qian W."/>
            <person name="Fan W."/>
        </authorList>
    </citation>
    <scope>NUCLEOTIDE SEQUENCE [LARGE SCALE GENOMIC DNA]</scope>
    <source>
        <strain evidence="4">SZHN2017</strain>
        <tissue evidence="4">Muscle</tissue>
    </source>
</reference>
<proteinExistence type="predicted"/>
<gene>
    <name evidence="4" type="ORF">C0Q70_20047</name>
</gene>
<feature type="transmembrane region" description="Helical" evidence="2">
    <location>
        <begin position="365"/>
        <end position="386"/>
    </location>
</feature>
<keyword evidence="2" id="KW-1133">Transmembrane helix</keyword>
<organism evidence="4 5">
    <name type="scientific">Pomacea canaliculata</name>
    <name type="common">Golden apple snail</name>
    <dbReference type="NCBI Taxonomy" id="400727"/>
    <lineage>
        <taxon>Eukaryota</taxon>
        <taxon>Metazoa</taxon>
        <taxon>Spiralia</taxon>
        <taxon>Lophotrochozoa</taxon>
        <taxon>Mollusca</taxon>
        <taxon>Gastropoda</taxon>
        <taxon>Caenogastropoda</taxon>
        <taxon>Architaenioglossa</taxon>
        <taxon>Ampullarioidea</taxon>
        <taxon>Ampullariidae</taxon>
        <taxon>Pomacea</taxon>
    </lineage>
</organism>
<feature type="transmembrane region" description="Helical" evidence="2">
    <location>
        <begin position="134"/>
        <end position="155"/>
    </location>
</feature>
<accession>A0A2T7NEF0</accession>
<dbReference type="GO" id="GO:0007165">
    <property type="term" value="P:signal transduction"/>
    <property type="evidence" value="ECO:0007669"/>
    <property type="project" value="InterPro"/>
</dbReference>
<feature type="transmembrane region" description="Helical" evidence="2">
    <location>
        <begin position="167"/>
        <end position="185"/>
    </location>
</feature>
<dbReference type="Gene3D" id="3.40.50.300">
    <property type="entry name" value="P-loop containing nucleotide triphosphate hydrolases"/>
    <property type="match status" value="1"/>
</dbReference>
<dbReference type="SUPFAM" id="SSF47986">
    <property type="entry name" value="DEATH domain"/>
    <property type="match status" value="1"/>
</dbReference>
<protein>
    <recommendedName>
        <fullName evidence="3">Death domain-containing protein</fullName>
    </recommendedName>
</protein>
<keyword evidence="5" id="KW-1185">Reference proteome</keyword>
<feature type="domain" description="Death" evidence="3">
    <location>
        <begin position="1046"/>
        <end position="1107"/>
    </location>
</feature>
<evidence type="ECO:0000313" key="5">
    <source>
        <dbReference type="Proteomes" id="UP000245119"/>
    </source>
</evidence>
<dbReference type="Pfam" id="PF00531">
    <property type="entry name" value="Death"/>
    <property type="match status" value="1"/>
</dbReference>
<dbReference type="PROSITE" id="PS50017">
    <property type="entry name" value="DEATH_DOMAIN"/>
    <property type="match status" value="1"/>
</dbReference>